<dbReference type="Pfam" id="PF04893">
    <property type="entry name" value="Yip1"/>
    <property type="match status" value="1"/>
</dbReference>
<evidence type="ECO:0000313" key="8">
    <source>
        <dbReference type="EMBL" id="HIT17695.1"/>
    </source>
</evidence>
<feature type="transmembrane region" description="Helical" evidence="5">
    <location>
        <begin position="521"/>
        <end position="542"/>
    </location>
</feature>
<evidence type="ECO:0000313" key="9">
    <source>
        <dbReference type="Proteomes" id="UP000886893"/>
    </source>
</evidence>
<evidence type="ECO:0000256" key="6">
    <source>
        <dbReference type="SAM" id="SignalP"/>
    </source>
</evidence>
<dbReference type="InterPro" id="IPR006977">
    <property type="entry name" value="Yip1_dom"/>
</dbReference>
<name>A0A9D1KAX9_9FIRM</name>
<proteinExistence type="predicted"/>
<evidence type="ECO:0000256" key="1">
    <source>
        <dbReference type="ARBA" id="ARBA00004141"/>
    </source>
</evidence>
<evidence type="ECO:0000256" key="3">
    <source>
        <dbReference type="ARBA" id="ARBA00022989"/>
    </source>
</evidence>
<evidence type="ECO:0000256" key="5">
    <source>
        <dbReference type="SAM" id="Phobius"/>
    </source>
</evidence>
<feature type="transmembrane region" description="Helical" evidence="5">
    <location>
        <begin position="592"/>
        <end position="611"/>
    </location>
</feature>
<dbReference type="InterPro" id="IPR011990">
    <property type="entry name" value="TPR-like_helical_dom_sf"/>
</dbReference>
<dbReference type="AlphaFoldDB" id="A0A9D1KAX9"/>
<dbReference type="InterPro" id="IPR011042">
    <property type="entry name" value="6-blade_b-propeller_TolB-like"/>
</dbReference>
<accession>A0A9D1KAX9</accession>
<reference evidence="8" key="2">
    <citation type="journal article" date="2021" name="PeerJ">
        <title>Extensive microbial diversity within the chicken gut microbiome revealed by metagenomics and culture.</title>
        <authorList>
            <person name="Gilroy R."/>
            <person name="Ravi A."/>
            <person name="Getino M."/>
            <person name="Pursley I."/>
            <person name="Horton D.L."/>
            <person name="Alikhan N.F."/>
            <person name="Baker D."/>
            <person name="Gharbi K."/>
            <person name="Hall N."/>
            <person name="Watson M."/>
            <person name="Adriaenssens E.M."/>
            <person name="Foster-Nyarko E."/>
            <person name="Jarju S."/>
            <person name="Secka A."/>
            <person name="Antonio M."/>
            <person name="Oren A."/>
            <person name="Chaudhuri R.R."/>
            <person name="La Ragione R."/>
            <person name="Hildebrand F."/>
            <person name="Pallen M.J."/>
        </authorList>
    </citation>
    <scope>NUCLEOTIDE SEQUENCE</scope>
    <source>
        <strain evidence="8">14508</strain>
    </source>
</reference>
<keyword evidence="4 5" id="KW-0472">Membrane</keyword>
<evidence type="ECO:0000259" key="7">
    <source>
        <dbReference type="Pfam" id="PF04893"/>
    </source>
</evidence>
<feature type="transmembrane region" description="Helical" evidence="5">
    <location>
        <begin position="631"/>
        <end position="648"/>
    </location>
</feature>
<comment type="caution">
    <text evidence="8">The sequence shown here is derived from an EMBL/GenBank/DDBJ whole genome shotgun (WGS) entry which is preliminary data.</text>
</comment>
<dbReference type="SUPFAM" id="SSF48452">
    <property type="entry name" value="TPR-like"/>
    <property type="match status" value="1"/>
</dbReference>
<keyword evidence="6" id="KW-0732">Signal</keyword>
<evidence type="ECO:0000256" key="4">
    <source>
        <dbReference type="ARBA" id="ARBA00023136"/>
    </source>
</evidence>
<evidence type="ECO:0000256" key="2">
    <source>
        <dbReference type="ARBA" id="ARBA00022692"/>
    </source>
</evidence>
<organism evidence="8 9">
    <name type="scientific">Candidatus Caccosoma faecigallinarum</name>
    <dbReference type="NCBI Taxonomy" id="2840720"/>
    <lineage>
        <taxon>Bacteria</taxon>
        <taxon>Bacillati</taxon>
        <taxon>Bacillota</taxon>
        <taxon>Bacillota incertae sedis</taxon>
        <taxon>Candidatus Caccosoma</taxon>
    </lineage>
</organism>
<dbReference type="SUPFAM" id="SSF101898">
    <property type="entry name" value="NHL repeat"/>
    <property type="match status" value="1"/>
</dbReference>
<feature type="domain" description="Yip1" evidence="7">
    <location>
        <begin position="571"/>
        <end position="740"/>
    </location>
</feature>
<protein>
    <submittedName>
        <fullName evidence="8">YIP1 family protein</fullName>
    </submittedName>
</protein>
<feature type="chain" id="PRO_5038963155" evidence="6">
    <location>
        <begin position="25"/>
        <end position="770"/>
    </location>
</feature>
<keyword evidence="2 5" id="KW-0812">Transmembrane</keyword>
<gene>
    <name evidence="8" type="ORF">IAD04_04920</name>
</gene>
<keyword evidence="3 5" id="KW-1133">Transmembrane helix</keyword>
<dbReference type="Proteomes" id="UP000886893">
    <property type="component" value="Unassembled WGS sequence"/>
</dbReference>
<dbReference type="Gene3D" id="2.120.10.30">
    <property type="entry name" value="TolB, C-terminal domain"/>
    <property type="match status" value="1"/>
</dbReference>
<feature type="transmembrane region" description="Helical" evidence="5">
    <location>
        <begin position="726"/>
        <end position="749"/>
    </location>
</feature>
<reference evidence="8" key="1">
    <citation type="submission" date="2020-10" db="EMBL/GenBank/DDBJ databases">
        <authorList>
            <person name="Gilroy R."/>
        </authorList>
    </citation>
    <scope>NUCLEOTIDE SEQUENCE</scope>
    <source>
        <strain evidence="8">14508</strain>
    </source>
</reference>
<dbReference type="GO" id="GO:0016020">
    <property type="term" value="C:membrane"/>
    <property type="evidence" value="ECO:0007669"/>
    <property type="project" value="UniProtKB-SubCell"/>
</dbReference>
<feature type="transmembrane region" description="Helical" evidence="5">
    <location>
        <begin position="692"/>
        <end position="714"/>
    </location>
</feature>
<feature type="transmembrane region" description="Helical" evidence="5">
    <location>
        <begin position="669"/>
        <end position="686"/>
    </location>
</feature>
<dbReference type="EMBL" id="DVKI01000152">
    <property type="protein sequence ID" value="HIT17695.1"/>
    <property type="molecule type" value="Genomic_DNA"/>
</dbReference>
<sequence>MKKIKKLFALLGVALILAASGVLGSFTANSSFAEMKPVQASTATVYTQTQNADGFLINAPDAYEPGSTYDTIGLNNPQDIFIDTEEVNGQTVDYAYILNSAGADSFLLKINLSAENPQASVENIPLNFSALNTPTGLWIQEIEGIKYLYIADAKATHSEERYRESYIDENGQERDRAYTFTGFIYVAPLDNLSQYKVITEPMVLQANNFVERAPSFGSDDLTKFDPQKIAVDQEGKIYVASPATSSGMILLSNSYLDSDKVGLDQKVFSEFISFFAVNNVRYSLLYYLVRTFGTDEQLSQIDIPIPAGFTNVYIDSQNIVYSMTTKAESIKDDMSYPSMTKHKTDGSTIYKFFSTNIVEYTDIVVTSDGITFMSDQNGMIVVLGPQGEFIYMFGSNEPNQPEIVGFFSNLIAIGIDSSYRIWAVDQERNLIQSFNPTNYSQAIFRAMISFENHEYEESRQAWEEVLQYDELSVFANDGLGKAYYYDLDFEEAARYFSISKNRTLYSEAFWEIRNTWLQDNLPIVIVIAVAAIAIIVILYYLFKTVPAMVRFKKNVKKVKEKRFIKDLLVGFRVIRHPVDTFYEIKTNRRGSVLGATIYYLLGLVIFVWYMYGKALPFQYFNENTLNSSIVIFGYILVLFIFVLCNYLVSAIKNGEGTFKNIYKFTGYSLLPLIICLPIAVGLSYILTLTEQVIMDLLFQLALWGSIFYIIVGILETHNYTFKQTFWNVILTLIFMILFVIICLTVLLMFDQVSNLVDSIIKEVKLRAGWY</sequence>
<feature type="signal peptide" evidence="6">
    <location>
        <begin position="1"/>
        <end position="24"/>
    </location>
</feature>
<comment type="subcellular location">
    <subcellularLocation>
        <location evidence="1">Membrane</location>
        <topology evidence="1">Multi-pass membrane protein</topology>
    </subcellularLocation>
</comment>